<dbReference type="EMBL" id="CP010777">
    <property type="protein sequence ID" value="AKQ44980.1"/>
    <property type="molecule type" value="Genomic_DNA"/>
</dbReference>
<gene>
    <name evidence="10" type="ORF">TH63_03995</name>
</gene>
<dbReference type="InterPro" id="IPR011712">
    <property type="entry name" value="Sig_transdc_His_kin_sub3_dim/P"/>
</dbReference>
<dbReference type="InterPro" id="IPR013655">
    <property type="entry name" value="PAS_fold_3"/>
</dbReference>
<comment type="catalytic activity">
    <reaction evidence="1">
        <text>ATP + protein L-histidine = ADP + protein N-phospho-L-histidine.</text>
        <dbReference type="EC" id="2.7.13.3"/>
    </reaction>
</comment>
<evidence type="ECO:0000313" key="11">
    <source>
        <dbReference type="Proteomes" id="UP000036458"/>
    </source>
</evidence>
<feature type="coiled-coil region" evidence="6">
    <location>
        <begin position="46"/>
        <end position="76"/>
    </location>
</feature>
<dbReference type="InterPro" id="IPR036890">
    <property type="entry name" value="HATPase_C_sf"/>
</dbReference>
<dbReference type="InterPro" id="IPR005467">
    <property type="entry name" value="His_kinase_dom"/>
</dbReference>
<keyword evidence="6" id="KW-0175">Coiled coil</keyword>
<dbReference type="Pfam" id="PF08448">
    <property type="entry name" value="PAS_4"/>
    <property type="match status" value="1"/>
</dbReference>
<keyword evidence="11" id="KW-1185">Reference proteome</keyword>
<dbReference type="SMART" id="SM00086">
    <property type="entry name" value="PAC"/>
    <property type="match status" value="3"/>
</dbReference>
<dbReference type="InterPro" id="IPR052162">
    <property type="entry name" value="Sensor_kinase/Photoreceptor"/>
</dbReference>
<accession>A0A0H4VH34</accession>
<proteinExistence type="predicted"/>
<reference evidence="10 11" key="1">
    <citation type="submission" date="2015-01" db="EMBL/GenBank/DDBJ databases">
        <title>Rufibacter sp./DG31D/ whole genome sequencing.</title>
        <authorList>
            <person name="Kim M.K."/>
            <person name="Srinivasan S."/>
            <person name="Lee J.-J."/>
        </authorList>
    </citation>
    <scope>NUCLEOTIDE SEQUENCE [LARGE SCALE GENOMIC DNA]</scope>
    <source>
        <strain evidence="10 11">DG31D</strain>
    </source>
</reference>
<evidence type="ECO:0000256" key="2">
    <source>
        <dbReference type="ARBA" id="ARBA00012438"/>
    </source>
</evidence>
<dbReference type="PROSITE" id="PS50112">
    <property type="entry name" value="PAS"/>
    <property type="match status" value="2"/>
</dbReference>
<dbReference type="PROSITE" id="PS50113">
    <property type="entry name" value="PAC"/>
    <property type="match status" value="1"/>
</dbReference>
<dbReference type="Gene3D" id="3.30.565.10">
    <property type="entry name" value="Histidine kinase-like ATPase, C-terminal domain"/>
    <property type="match status" value="1"/>
</dbReference>
<dbReference type="NCBIfam" id="TIGR00229">
    <property type="entry name" value="sensory_box"/>
    <property type="match status" value="3"/>
</dbReference>
<feature type="domain" description="PAS" evidence="8">
    <location>
        <begin position="326"/>
        <end position="400"/>
    </location>
</feature>
<evidence type="ECO:0000313" key="10">
    <source>
        <dbReference type="EMBL" id="AKQ44980.1"/>
    </source>
</evidence>
<dbReference type="RefSeq" id="WP_048919804.1">
    <property type="nucleotide sequence ID" value="NZ_CP010777.1"/>
</dbReference>
<dbReference type="CDD" id="cd00130">
    <property type="entry name" value="PAS"/>
    <property type="match status" value="3"/>
</dbReference>
<dbReference type="Gene3D" id="1.20.5.1930">
    <property type="match status" value="1"/>
</dbReference>
<dbReference type="STRING" id="1379910.TH63_03995"/>
<evidence type="ECO:0000259" key="8">
    <source>
        <dbReference type="PROSITE" id="PS50112"/>
    </source>
</evidence>
<dbReference type="PROSITE" id="PS50109">
    <property type="entry name" value="HIS_KIN"/>
    <property type="match status" value="1"/>
</dbReference>
<dbReference type="CDD" id="cd16917">
    <property type="entry name" value="HATPase_UhpB-NarQ-NarX-like"/>
    <property type="match status" value="1"/>
</dbReference>
<dbReference type="OrthoDB" id="5401121at2"/>
<keyword evidence="4" id="KW-0808">Transferase</keyword>
<dbReference type="GO" id="GO:0000155">
    <property type="term" value="F:phosphorelay sensor kinase activity"/>
    <property type="evidence" value="ECO:0007669"/>
    <property type="project" value="InterPro"/>
</dbReference>
<dbReference type="KEGG" id="ruf:TH63_03995"/>
<dbReference type="PANTHER" id="PTHR43304">
    <property type="entry name" value="PHYTOCHROME-LIKE PROTEIN CPH1"/>
    <property type="match status" value="1"/>
</dbReference>
<dbReference type="EC" id="2.7.13.3" evidence="2"/>
<dbReference type="SMART" id="SM00091">
    <property type="entry name" value="PAS"/>
    <property type="match status" value="6"/>
</dbReference>
<organism evidence="10 11">
    <name type="scientific">Rufibacter radiotolerans</name>
    <dbReference type="NCBI Taxonomy" id="1379910"/>
    <lineage>
        <taxon>Bacteria</taxon>
        <taxon>Pseudomonadati</taxon>
        <taxon>Bacteroidota</taxon>
        <taxon>Cytophagia</taxon>
        <taxon>Cytophagales</taxon>
        <taxon>Hymenobacteraceae</taxon>
        <taxon>Rufibacter</taxon>
    </lineage>
</organism>
<dbReference type="PATRIC" id="fig|1379910.4.peg.868"/>
<dbReference type="InterPro" id="IPR003594">
    <property type="entry name" value="HATPase_dom"/>
</dbReference>
<sequence length="1029" mass="117194">MSTDKNLSLGIAHDFSVLRQKAEKLQRPISEEEARNMPEQEVCHLIQELQTHQMELEMQNHQLQMATQELEAAQAKYRDLYFHAPFGYVTLDAHGLVEEVNAKGVDILNTEYDYVVNRRFSQFVHNDSLDDYYSFFKKVLQTDGPQTVELKLISQKGNDLYGQLEGILLRQENKPDQIRIALLDVTERNQNNLALHNKESLLSAIINSSLNAIQVFKAVRNYEGKILDFEWLLVNRTAELFLNFSQEQLRRVPLVQTFPRVVADGHFAIFLNVVESGLPSTFSAQYKIEDREIYLNCVAVKMDDGFVLTFEDVTQQRIAIEKLQESQLLVRKMAEAMPDFLYVEDLELGRNVYNNRNFLSFLGYGEADVPGHPRDLLNTLFHPEDAPLVFNRAQRFANAKDGDFLEYNVRVRAKDDTWHNIHFRETVFKRGASGVPTQLVGIAQDVTEKLKAERELHQKNETIEAILKNLPVVLWRVSPQMEILESRGNGLQSLGLEQHELVGKSMQEIKPDILTHLEAALKGQKVQFISEAIVNGNQVFKQNFFFQEMTTGELIGFCLDVTEQKKAEEEARHRTMLLDQILQNLPMVLTVLDLQGNYQEIKGKGLQSIGIHDNELQGKNLFEVFPFLQDNFQEVLDGQEKSFTASYPYQGRQISFQNFGFLDTQRQLGIAFGIDITEQKQIQDQLSREKEFSQNLLDTHINGIVALDVDLNITSWNKKMEEITHLERQEVLGKSLTSVLPQKSQKRLIQKLATVLQGEQITIFKLPYLAPDRSYEITLTPVITPDKEISGVLAIVHDITEQEQRQQTDTQVKLDQQKAVMEAILTTQNDERKRIAEALHNSLAQLLYAAKLNLEEVQAHPAFDHEAQTPLNRISGFLEEAIKETRTLAHELIPRVLEDLGLKAAIKDLEGKLTTPTFTVQSIITGFDKPTNHSIETHLFRFVQELLNNVMKHANATEALVQVVDKGHQIMVRVEDNGQGMPPLEKIKSKGIGLTSIQNGVKLLNGAMSIQSGPQEGTIVTINLKKQKP</sequence>
<dbReference type="SUPFAM" id="SSF55874">
    <property type="entry name" value="ATPase domain of HSP90 chaperone/DNA topoisomerase II/histidine kinase"/>
    <property type="match status" value="1"/>
</dbReference>
<evidence type="ECO:0000256" key="5">
    <source>
        <dbReference type="ARBA" id="ARBA00022777"/>
    </source>
</evidence>
<dbReference type="InterPro" id="IPR013656">
    <property type="entry name" value="PAS_4"/>
</dbReference>
<dbReference type="InterPro" id="IPR001610">
    <property type="entry name" value="PAC"/>
</dbReference>
<keyword evidence="3" id="KW-0597">Phosphoprotein</keyword>
<evidence type="ECO:0000256" key="6">
    <source>
        <dbReference type="SAM" id="Coils"/>
    </source>
</evidence>
<dbReference type="InterPro" id="IPR000014">
    <property type="entry name" value="PAS"/>
</dbReference>
<dbReference type="SUPFAM" id="SSF55785">
    <property type="entry name" value="PYP-like sensor domain (PAS domain)"/>
    <property type="match status" value="6"/>
</dbReference>
<dbReference type="GO" id="GO:0016020">
    <property type="term" value="C:membrane"/>
    <property type="evidence" value="ECO:0007669"/>
    <property type="project" value="InterPro"/>
</dbReference>
<dbReference type="InterPro" id="IPR035965">
    <property type="entry name" value="PAS-like_dom_sf"/>
</dbReference>
<feature type="domain" description="Histidine kinase" evidence="7">
    <location>
        <begin position="834"/>
        <end position="1028"/>
    </location>
</feature>
<feature type="domain" description="PAS" evidence="8">
    <location>
        <begin position="689"/>
        <end position="759"/>
    </location>
</feature>
<dbReference type="PANTHER" id="PTHR43304:SF1">
    <property type="entry name" value="PAC DOMAIN-CONTAINING PROTEIN"/>
    <property type="match status" value="1"/>
</dbReference>
<evidence type="ECO:0000256" key="4">
    <source>
        <dbReference type="ARBA" id="ARBA00022679"/>
    </source>
</evidence>
<protein>
    <recommendedName>
        <fullName evidence="2">histidine kinase</fullName>
        <ecNumber evidence="2">2.7.13.3</ecNumber>
    </recommendedName>
</protein>
<dbReference type="SMART" id="SM00387">
    <property type="entry name" value="HATPase_c"/>
    <property type="match status" value="1"/>
</dbReference>
<dbReference type="Pfam" id="PF08447">
    <property type="entry name" value="PAS_3"/>
    <property type="match status" value="1"/>
</dbReference>
<dbReference type="Gene3D" id="3.30.450.20">
    <property type="entry name" value="PAS domain"/>
    <property type="match status" value="6"/>
</dbReference>
<evidence type="ECO:0000256" key="1">
    <source>
        <dbReference type="ARBA" id="ARBA00000085"/>
    </source>
</evidence>
<keyword evidence="5" id="KW-0418">Kinase</keyword>
<name>A0A0H4VH34_9BACT</name>
<dbReference type="GO" id="GO:0046983">
    <property type="term" value="F:protein dimerization activity"/>
    <property type="evidence" value="ECO:0007669"/>
    <property type="project" value="InterPro"/>
</dbReference>
<dbReference type="Pfam" id="PF02518">
    <property type="entry name" value="HATPase_c"/>
    <property type="match status" value="1"/>
</dbReference>
<evidence type="ECO:0000259" key="7">
    <source>
        <dbReference type="PROSITE" id="PS50109"/>
    </source>
</evidence>
<dbReference type="InterPro" id="IPR000700">
    <property type="entry name" value="PAS-assoc_C"/>
</dbReference>
<dbReference type="Pfam" id="PF13426">
    <property type="entry name" value="PAS_9"/>
    <property type="match status" value="1"/>
</dbReference>
<feature type="domain" description="PAC" evidence="9">
    <location>
        <begin position="405"/>
        <end position="458"/>
    </location>
</feature>
<dbReference type="Proteomes" id="UP000036458">
    <property type="component" value="Chromosome"/>
</dbReference>
<evidence type="ECO:0000259" key="9">
    <source>
        <dbReference type="PROSITE" id="PS50113"/>
    </source>
</evidence>
<dbReference type="Pfam" id="PF07730">
    <property type="entry name" value="HisKA_3"/>
    <property type="match status" value="1"/>
</dbReference>
<dbReference type="AlphaFoldDB" id="A0A0H4VH34"/>
<evidence type="ECO:0000256" key="3">
    <source>
        <dbReference type="ARBA" id="ARBA00022553"/>
    </source>
</evidence>